<feature type="signal peptide" evidence="6">
    <location>
        <begin position="1"/>
        <end position="30"/>
    </location>
</feature>
<name>A0A1G6GL73_9BACI</name>
<evidence type="ECO:0000256" key="2">
    <source>
        <dbReference type="ARBA" id="ARBA00008520"/>
    </source>
</evidence>
<dbReference type="STRING" id="1464122.SAMN05421737_101124"/>
<dbReference type="InterPro" id="IPR006059">
    <property type="entry name" value="SBP"/>
</dbReference>
<evidence type="ECO:0000256" key="4">
    <source>
        <dbReference type="ARBA" id="ARBA00022729"/>
    </source>
</evidence>
<comment type="similarity">
    <text evidence="2">Belongs to the bacterial solute-binding protein 1 family.</text>
</comment>
<dbReference type="AlphaFoldDB" id="A0A1G6GL73"/>
<keyword evidence="5" id="KW-0574">Periplasm</keyword>
<evidence type="ECO:0000313" key="8">
    <source>
        <dbReference type="Proteomes" id="UP000242662"/>
    </source>
</evidence>
<sequence>MERLNKGENVAMKKAALSILLAATVLGACASESSKEVKTEQKKGGESAPDGKVEVDFWHSMNGELEKALVKLTEQFNESQDDVHVKLMYQGEYEDALTKLNTAAGTAEAPALMQTYEIGTKYMIDSGHFQPIQDLIDKEEYDTSNWEEAITKYYSLDGVQYSMPFNSSTPVLIYNKDAFKEAGLDPEKAPETYSELKEAAAALADKEYGGFSIVNYGWFIEQMIAVQGGLFINEDNGRAGAATEAVFNGDEGLRVFQLMSEMIQDETMVNVGDDWDSMRAVFQAGKTAMILDSSAGVRGLTDQATFDVGVAYLPVPDDVERQGVIIGGASLWMSEGLEEDVQTGAWEFMKYVSSPEAQAQWHVDTGYFAIDPRAYDEEIVKEEWEKYPGLKVTVDQLSETKPSPATQGAIMPVFPETREHVVRAMQSLYQGTDPQEALDQAAEATNQALQRGQ</sequence>
<evidence type="ECO:0000256" key="5">
    <source>
        <dbReference type="ARBA" id="ARBA00022764"/>
    </source>
</evidence>
<dbReference type="SUPFAM" id="SSF53850">
    <property type="entry name" value="Periplasmic binding protein-like II"/>
    <property type="match status" value="1"/>
</dbReference>
<evidence type="ECO:0000256" key="6">
    <source>
        <dbReference type="SAM" id="SignalP"/>
    </source>
</evidence>
<dbReference type="CDD" id="cd14748">
    <property type="entry name" value="PBP2_UgpB"/>
    <property type="match status" value="1"/>
</dbReference>
<keyword evidence="8" id="KW-1185">Reference proteome</keyword>
<organism evidence="7 8">
    <name type="scientific">Shouchella lonarensis</name>
    <dbReference type="NCBI Taxonomy" id="1464122"/>
    <lineage>
        <taxon>Bacteria</taxon>
        <taxon>Bacillati</taxon>
        <taxon>Bacillota</taxon>
        <taxon>Bacilli</taxon>
        <taxon>Bacillales</taxon>
        <taxon>Bacillaceae</taxon>
        <taxon>Shouchella</taxon>
    </lineage>
</organism>
<evidence type="ECO:0000256" key="1">
    <source>
        <dbReference type="ARBA" id="ARBA00004196"/>
    </source>
</evidence>
<dbReference type="PANTHER" id="PTHR43649:SF31">
    <property type="entry name" value="SN-GLYCEROL-3-PHOSPHATE-BINDING PERIPLASMIC PROTEIN UGPB"/>
    <property type="match status" value="1"/>
</dbReference>
<dbReference type="PROSITE" id="PS51257">
    <property type="entry name" value="PROKAR_LIPOPROTEIN"/>
    <property type="match status" value="1"/>
</dbReference>
<gene>
    <name evidence="7" type="ORF">SAMN05421737_101124</name>
</gene>
<comment type="subcellular location">
    <subcellularLocation>
        <location evidence="1">Cell envelope</location>
    </subcellularLocation>
</comment>
<dbReference type="GO" id="GO:0030313">
    <property type="term" value="C:cell envelope"/>
    <property type="evidence" value="ECO:0007669"/>
    <property type="project" value="UniProtKB-SubCell"/>
</dbReference>
<evidence type="ECO:0000313" key="7">
    <source>
        <dbReference type="EMBL" id="SDB81916.1"/>
    </source>
</evidence>
<evidence type="ECO:0000256" key="3">
    <source>
        <dbReference type="ARBA" id="ARBA00022448"/>
    </source>
</evidence>
<protein>
    <submittedName>
        <fullName evidence="7">Carbohydrate ABC transporter substrate-binding protein, CUT1 family</fullName>
    </submittedName>
</protein>
<dbReference type="Gene3D" id="3.40.190.10">
    <property type="entry name" value="Periplasmic binding protein-like II"/>
    <property type="match status" value="2"/>
</dbReference>
<accession>A0A1G6GL73</accession>
<feature type="chain" id="PRO_5017269736" evidence="6">
    <location>
        <begin position="31"/>
        <end position="453"/>
    </location>
</feature>
<dbReference type="Pfam" id="PF13416">
    <property type="entry name" value="SBP_bac_8"/>
    <property type="match status" value="1"/>
</dbReference>
<keyword evidence="3" id="KW-0813">Transport</keyword>
<dbReference type="PANTHER" id="PTHR43649">
    <property type="entry name" value="ARABINOSE-BINDING PROTEIN-RELATED"/>
    <property type="match status" value="1"/>
</dbReference>
<dbReference type="InterPro" id="IPR050490">
    <property type="entry name" value="Bact_solute-bd_prot1"/>
</dbReference>
<reference evidence="8" key="1">
    <citation type="submission" date="2016-09" db="EMBL/GenBank/DDBJ databases">
        <authorList>
            <person name="Varghese N."/>
            <person name="Submissions S."/>
        </authorList>
    </citation>
    <scope>NUCLEOTIDE SEQUENCE [LARGE SCALE GENOMIC DNA]</scope>
    <source>
        <strain evidence="8">25nlg</strain>
    </source>
</reference>
<dbReference type="PROSITE" id="PS01037">
    <property type="entry name" value="SBP_BACTERIAL_1"/>
    <property type="match status" value="1"/>
</dbReference>
<dbReference type="EMBL" id="FMYM01000001">
    <property type="protein sequence ID" value="SDB81916.1"/>
    <property type="molecule type" value="Genomic_DNA"/>
</dbReference>
<dbReference type="InterPro" id="IPR006061">
    <property type="entry name" value="SBP_1_CS"/>
</dbReference>
<proteinExistence type="inferred from homology"/>
<dbReference type="Proteomes" id="UP000242662">
    <property type="component" value="Unassembled WGS sequence"/>
</dbReference>
<dbReference type="GO" id="GO:0055085">
    <property type="term" value="P:transmembrane transport"/>
    <property type="evidence" value="ECO:0007669"/>
    <property type="project" value="InterPro"/>
</dbReference>
<keyword evidence="4 6" id="KW-0732">Signal</keyword>